<protein>
    <submittedName>
        <fullName evidence="1">12521_t:CDS:1</fullName>
    </submittedName>
</protein>
<evidence type="ECO:0000313" key="2">
    <source>
        <dbReference type="Proteomes" id="UP000789702"/>
    </source>
</evidence>
<dbReference type="Proteomes" id="UP000789702">
    <property type="component" value="Unassembled WGS sequence"/>
</dbReference>
<evidence type="ECO:0000313" key="1">
    <source>
        <dbReference type="EMBL" id="CAG8547506.1"/>
    </source>
</evidence>
<accession>A0ACA9LW05</accession>
<feature type="non-terminal residue" evidence="1">
    <location>
        <position position="1"/>
    </location>
</feature>
<gene>
    <name evidence="1" type="ORF">DHETER_LOCUS5075</name>
</gene>
<proteinExistence type="predicted"/>
<comment type="caution">
    <text evidence="1">The sequence shown here is derived from an EMBL/GenBank/DDBJ whole genome shotgun (WGS) entry which is preliminary data.</text>
</comment>
<dbReference type="EMBL" id="CAJVPU010005423">
    <property type="protein sequence ID" value="CAG8547506.1"/>
    <property type="molecule type" value="Genomic_DNA"/>
</dbReference>
<name>A0ACA9LW05_9GLOM</name>
<keyword evidence="2" id="KW-1185">Reference proteome</keyword>
<reference evidence="1" key="1">
    <citation type="submission" date="2021-06" db="EMBL/GenBank/DDBJ databases">
        <authorList>
            <person name="Kallberg Y."/>
            <person name="Tangrot J."/>
            <person name="Rosling A."/>
        </authorList>
    </citation>
    <scope>NUCLEOTIDE SEQUENCE</scope>
    <source>
        <strain evidence="1">IL203A</strain>
    </source>
</reference>
<organism evidence="1 2">
    <name type="scientific">Dentiscutata heterogama</name>
    <dbReference type="NCBI Taxonomy" id="1316150"/>
    <lineage>
        <taxon>Eukaryota</taxon>
        <taxon>Fungi</taxon>
        <taxon>Fungi incertae sedis</taxon>
        <taxon>Mucoromycota</taxon>
        <taxon>Glomeromycotina</taxon>
        <taxon>Glomeromycetes</taxon>
        <taxon>Diversisporales</taxon>
        <taxon>Gigasporaceae</taxon>
        <taxon>Dentiscutata</taxon>
    </lineage>
</organism>
<sequence length="87" mass="9336">SAKIDDFIEHDYGNIYKSDTPSSNNSALTSSILINNKTSKTTSKIIGKSISKTPNRATSETADKVASIEMQRVVGDQTEDSAGGQRN</sequence>